<dbReference type="Pfam" id="PF05133">
    <property type="entry name" value="SPP1_portal"/>
    <property type="match status" value="1"/>
</dbReference>
<keyword evidence="2" id="KW-1185">Reference proteome</keyword>
<gene>
    <name evidence="1" type="ORF">vBMoxSR1_gp46</name>
</gene>
<proteinExistence type="predicted"/>
<name>A0A8F2E4S6_9CAUD</name>
<sequence length="438" mass="48022">MTPEEYLPVLLAALGERLPEVKLSRRYVDGDAPLPEMGANLRESWVAFQRKSRTNFGGRTCESLAGRIIPLGVRVGDNTGAAAEAARRYYRDNRLGIVFADAAWNALTTGFGYLLTQDVGRRAVTTSERPEQMITIADPLQPWRAIAGVKAWRDKIKGIDYATVWVPGLEQRFTRGAKTEYGSYRRLNADGWDPGDLVEYEGGVPIQVLENPHGVGEVTPHRDVIDRINLGKLQRLVTVAMQAYKQRVVEGLPEPDEEDPVDYGKVFDPAPGAIWDLPEGAKLTELSDGSAGIQAMLQGEEADVREYCGVTGTPMSNFLSDSQNQSAEGAMNAKEAEISKAEKRIELFRPAFEGSILDAMRVQNVDAGETIEVEFAPTAFVSFGERAQAANLAKTAGMPTRWIARNIWGQSADQIREIETDIAFEQLTLFGAADGNAA</sequence>
<evidence type="ECO:0000313" key="2">
    <source>
        <dbReference type="Proteomes" id="UP000683438"/>
    </source>
</evidence>
<evidence type="ECO:0000313" key="1">
    <source>
        <dbReference type="EMBL" id="QWT28896.1"/>
    </source>
</evidence>
<dbReference type="InterPro" id="IPR021145">
    <property type="entry name" value="Portal_protein_SPP1_Gp6-like"/>
</dbReference>
<dbReference type="Proteomes" id="UP000683438">
    <property type="component" value="Segment"/>
</dbReference>
<organism evidence="1 2">
    <name type="scientific">Microbacterium phage vB_MoxS-R1</name>
    <dbReference type="NCBI Taxonomy" id="2848881"/>
    <lineage>
        <taxon>Viruses</taxon>
        <taxon>Duplodnaviria</taxon>
        <taxon>Heunggongvirae</taxon>
        <taxon>Uroviricota</taxon>
        <taxon>Caudoviricetes</taxon>
        <taxon>Syrbvirus</taxon>
        <taxon>Syrbvirus R1</taxon>
    </lineage>
</organism>
<accession>A0A8F2E4S6</accession>
<dbReference type="EMBL" id="MW073100">
    <property type="protein sequence ID" value="QWT28896.1"/>
    <property type="molecule type" value="Genomic_DNA"/>
</dbReference>
<protein>
    <submittedName>
        <fullName evidence="1">Portal protein</fullName>
    </submittedName>
</protein>
<reference evidence="1" key="1">
    <citation type="submission" date="2020-10" db="EMBL/GenBank/DDBJ databases">
        <title>Complete genome sequence of vB_MoxS-R1, a novel marine prophage inducted from Microbacterium.</title>
        <authorList>
            <person name="Zheng H."/>
            <person name="Liu B."/>
            <person name="Xu Y."/>
            <person name="Chen F."/>
        </authorList>
    </citation>
    <scope>NUCLEOTIDE SEQUENCE</scope>
</reference>